<feature type="region of interest" description="Disordered" evidence="9">
    <location>
        <begin position="34"/>
        <end position="53"/>
    </location>
</feature>
<evidence type="ECO:0000313" key="11">
    <source>
        <dbReference type="Proteomes" id="UP000053664"/>
    </source>
</evidence>
<comment type="similarity">
    <text evidence="2">Belongs to the CRIPT family.</text>
</comment>
<proteinExistence type="inferred from homology"/>
<feature type="compositionally biased region" description="Low complexity" evidence="9">
    <location>
        <begin position="34"/>
        <end position="52"/>
    </location>
</feature>
<dbReference type="EMBL" id="KE361641">
    <property type="protein sequence ID" value="EPQ27062.1"/>
    <property type="molecule type" value="Genomic_DNA"/>
</dbReference>
<keyword evidence="7" id="KW-0508">mRNA splicing</keyword>
<dbReference type="OrthoDB" id="147332at2759"/>
<dbReference type="GO" id="GO:0008017">
    <property type="term" value="F:microtubule binding"/>
    <property type="evidence" value="ECO:0007669"/>
    <property type="project" value="TreeGrafter"/>
</dbReference>
<organism evidence="10 11">
    <name type="scientific">Pseudozyma flocculosa PF-1</name>
    <dbReference type="NCBI Taxonomy" id="1277687"/>
    <lineage>
        <taxon>Eukaryota</taxon>
        <taxon>Fungi</taxon>
        <taxon>Dikarya</taxon>
        <taxon>Basidiomycota</taxon>
        <taxon>Ustilaginomycotina</taxon>
        <taxon>Ustilaginomycetes</taxon>
        <taxon>Ustilaginales</taxon>
        <taxon>Ustilaginaceae</taxon>
        <taxon>Pseudozyma</taxon>
    </lineage>
</organism>
<evidence type="ECO:0000256" key="6">
    <source>
        <dbReference type="ARBA" id="ARBA00022728"/>
    </source>
</evidence>
<dbReference type="GO" id="GO:0031122">
    <property type="term" value="P:cytoplasmic microtubule organization"/>
    <property type="evidence" value="ECO:0007669"/>
    <property type="project" value="TreeGrafter"/>
</dbReference>
<keyword evidence="5" id="KW-0507">mRNA processing</keyword>
<dbReference type="RefSeq" id="XP_007881069.1">
    <property type="nucleotide sequence ID" value="XM_007882878.1"/>
</dbReference>
<gene>
    <name evidence="10" type="ORF">PFL1_05346</name>
</gene>
<dbReference type="GO" id="GO:0005681">
    <property type="term" value="C:spliceosomal complex"/>
    <property type="evidence" value="ECO:0007669"/>
    <property type="project" value="UniProtKB-KW"/>
</dbReference>
<accession>A0A061H2V4</accession>
<dbReference type="InterPro" id="IPR019367">
    <property type="entry name" value="PDZ-binding_CRIPT"/>
</dbReference>
<dbReference type="PANTHER" id="PTHR11805:SF1">
    <property type="entry name" value="CYSTEINE-RICH PDZ-BINDING PROTEIN"/>
    <property type="match status" value="1"/>
</dbReference>
<evidence type="ECO:0000256" key="5">
    <source>
        <dbReference type="ARBA" id="ARBA00022664"/>
    </source>
</evidence>
<evidence type="ECO:0000256" key="2">
    <source>
        <dbReference type="ARBA" id="ARBA00009021"/>
    </source>
</evidence>
<name>A0A061H2V4_9BASI</name>
<keyword evidence="4" id="KW-0963">Cytoplasm</keyword>
<evidence type="ECO:0000256" key="8">
    <source>
        <dbReference type="ARBA" id="ARBA00032518"/>
    </source>
</evidence>
<evidence type="ECO:0000256" key="1">
    <source>
        <dbReference type="ARBA" id="ARBA00004496"/>
    </source>
</evidence>
<keyword evidence="6" id="KW-0747">Spliceosome</keyword>
<evidence type="ECO:0000256" key="3">
    <source>
        <dbReference type="ARBA" id="ARBA00018615"/>
    </source>
</evidence>
<evidence type="ECO:0000256" key="7">
    <source>
        <dbReference type="ARBA" id="ARBA00023187"/>
    </source>
</evidence>
<comment type="subcellular location">
    <subcellularLocation>
        <location evidence="1">Cytoplasm</location>
    </subcellularLocation>
</comment>
<dbReference type="HOGENOM" id="CLU_133934_0_0_1"/>
<dbReference type="Pfam" id="PF10235">
    <property type="entry name" value="Cript"/>
    <property type="match status" value="1"/>
</dbReference>
<evidence type="ECO:0000256" key="4">
    <source>
        <dbReference type="ARBA" id="ARBA00022490"/>
    </source>
</evidence>
<dbReference type="GO" id="GO:0005737">
    <property type="term" value="C:cytoplasm"/>
    <property type="evidence" value="ECO:0007669"/>
    <property type="project" value="UniProtKB-SubCell"/>
</dbReference>
<protein>
    <recommendedName>
        <fullName evidence="3">Cysteine-rich PDZ-binding protein</fullName>
    </recommendedName>
    <alternativeName>
        <fullName evidence="8">Cysteine-rich interactor of PDZ three</fullName>
    </alternativeName>
</protein>
<dbReference type="GeneID" id="19319439"/>
<dbReference type="KEGG" id="pfp:PFL1_05346"/>
<evidence type="ECO:0000256" key="9">
    <source>
        <dbReference type="SAM" id="MobiDB-lite"/>
    </source>
</evidence>
<reference evidence="10 11" key="1">
    <citation type="journal article" date="2013" name="Plant Cell">
        <title>The transition from a phytopathogenic smut ancestor to an anamorphic biocontrol agent deciphered by comparative whole-genome analysis.</title>
        <authorList>
            <person name="Lefebvre F."/>
            <person name="Joly D.L."/>
            <person name="Labbe C."/>
            <person name="Teichmann B."/>
            <person name="Linning R."/>
            <person name="Belzile F."/>
            <person name="Bakkeren G."/>
            <person name="Belanger R.R."/>
        </authorList>
    </citation>
    <scope>NUCLEOTIDE SEQUENCE [LARGE SCALE GENOMIC DNA]</scope>
    <source>
        <strain evidence="10 11">PF-1</strain>
    </source>
</reference>
<dbReference type="AlphaFoldDB" id="A0A061H2V4"/>
<dbReference type="eggNOG" id="KOG3476">
    <property type="taxonomic scope" value="Eukaryota"/>
</dbReference>
<dbReference type="Proteomes" id="UP000053664">
    <property type="component" value="Unassembled WGS sequence"/>
</dbReference>
<evidence type="ECO:0000313" key="10">
    <source>
        <dbReference type="EMBL" id="EPQ27062.1"/>
    </source>
</evidence>
<dbReference type="GO" id="GO:0006397">
    <property type="term" value="P:mRNA processing"/>
    <property type="evidence" value="ECO:0007669"/>
    <property type="project" value="UniProtKB-KW"/>
</dbReference>
<sequence>MVCKKCEKTLSKSSAPDPFRNRNAAGFLVASGSGAAKAPAAGPTLAASSSGGRQIGQNKLLSKANRFSPTASKCKLCKGSVTLDRATYCQGCAYKKGLCAICGKQILDTTRFKQSSA</sequence>
<dbReference type="GO" id="GO:0008380">
    <property type="term" value="P:RNA splicing"/>
    <property type="evidence" value="ECO:0007669"/>
    <property type="project" value="UniProtKB-KW"/>
</dbReference>
<dbReference type="PANTHER" id="PTHR11805">
    <property type="entry name" value="CYSTEINE-RICH PDZ-BINDING PROTEIN"/>
    <property type="match status" value="1"/>
</dbReference>